<dbReference type="Proteomes" id="UP001222325">
    <property type="component" value="Unassembled WGS sequence"/>
</dbReference>
<comment type="caution">
    <text evidence="7">The sequence shown here is derived from an EMBL/GenBank/DDBJ whole genome shotgun (WGS) entry which is preliminary data.</text>
</comment>
<accession>A0AAD6XX55</accession>
<keyword evidence="8" id="KW-1185">Reference proteome</keyword>
<reference evidence="7" key="1">
    <citation type="submission" date="2023-03" db="EMBL/GenBank/DDBJ databases">
        <title>Massive genome expansion in bonnet fungi (Mycena s.s.) driven by repeated elements and novel gene families across ecological guilds.</title>
        <authorList>
            <consortium name="Lawrence Berkeley National Laboratory"/>
            <person name="Harder C.B."/>
            <person name="Miyauchi S."/>
            <person name="Viragh M."/>
            <person name="Kuo A."/>
            <person name="Thoen E."/>
            <person name="Andreopoulos B."/>
            <person name="Lu D."/>
            <person name="Skrede I."/>
            <person name="Drula E."/>
            <person name="Henrissat B."/>
            <person name="Morin E."/>
            <person name="Kohler A."/>
            <person name="Barry K."/>
            <person name="LaButti K."/>
            <person name="Morin E."/>
            <person name="Salamov A."/>
            <person name="Lipzen A."/>
            <person name="Mereny Z."/>
            <person name="Hegedus B."/>
            <person name="Baldrian P."/>
            <person name="Stursova M."/>
            <person name="Weitz H."/>
            <person name="Taylor A."/>
            <person name="Grigoriev I.V."/>
            <person name="Nagy L.G."/>
            <person name="Martin F."/>
            <person name="Kauserud H."/>
        </authorList>
    </citation>
    <scope>NUCLEOTIDE SEQUENCE</scope>
    <source>
        <strain evidence="7">CBHHK173m</strain>
    </source>
</reference>
<dbReference type="GO" id="GO:0005634">
    <property type="term" value="C:nucleus"/>
    <property type="evidence" value="ECO:0007669"/>
    <property type="project" value="UniProtKB-SubCell"/>
</dbReference>
<keyword evidence="4" id="KW-0539">Nucleus</keyword>
<feature type="domain" description="Pre-rRNA-processing protein RIX1 N-terminal" evidence="6">
    <location>
        <begin position="7"/>
        <end position="189"/>
    </location>
</feature>
<sequence>MEHPLKTLLQLQLGSDSYAVLHLPYILASLTADSLLPSPHSAKWIARINSLLHSKAADARWAGLCLAHKSSVLSKPTMIECAQSWIGIALPVLSKKEPTPILSASVRLLRVLFSAASDVPEFQRQVATPNIAKFTAALIQLAEKHIDAEFKISVFSTLALLIPLYPTLHKTSHTALAALCLGLLNGNPFKPPNTALRRAASRLYAVLHFTGGKVGAANLWRKAIDETLAFGWVSFHALRTTFPNDGRAPPPGTSSDDPLLAIPLNVDRLRCSVLVLSDLLKTTTHRPVQVPLGALTQFAVALLSSTANERVDRHIDSGVRAMEASVTPQIWKSACELITCLANCVHHHLTPSLMRVVTCITFHLEQPLTASERLPFLTTLQVVLTKCPPLHAPVVITRLGKAILPLLSIVLAKHVDTRDENDAPSRSKKSKKRTREYEGDEVFKISREVVCATVAEGDALLAALAVLRLILRNPHLTLTVHSIASRIILSILLALGQMPPASLSPDPKFHPRLVQQVQALSTELSAGSPGGMSKSLGLVLNATLGDIHSLTNEPQVYNGVEVLLHPRLPPLMRALPPVEALSLFRAEKSQEENDECRALGIVGADVDVEPDVVMAEPPPTRIEIIPDVVLAQPPPPARLQTPIPSVSPQHPLKPPQSLASRNSEAPAPIHRQPVSPIKAVHEPPIPILVEEEKNEEMPAIDLGSDSEDE</sequence>
<dbReference type="Pfam" id="PF08167">
    <property type="entry name" value="RIX1"/>
    <property type="match status" value="1"/>
</dbReference>
<evidence type="ECO:0000256" key="5">
    <source>
        <dbReference type="SAM" id="MobiDB-lite"/>
    </source>
</evidence>
<name>A0AAD6XX55_9AGAR</name>
<protein>
    <recommendedName>
        <fullName evidence="3">Pre-rRNA-processing protein RIX1</fullName>
    </recommendedName>
</protein>
<evidence type="ECO:0000256" key="4">
    <source>
        <dbReference type="ARBA" id="ARBA00023242"/>
    </source>
</evidence>
<dbReference type="PANTHER" id="PTHR34105">
    <property type="entry name" value="PROLINE-, GLUTAMIC ACID- AND LEUCINE-RICH PROTEIN 1"/>
    <property type="match status" value="1"/>
</dbReference>
<evidence type="ECO:0000256" key="1">
    <source>
        <dbReference type="ARBA" id="ARBA00004123"/>
    </source>
</evidence>
<comment type="similarity">
    <text evidence="2">Belongs to the RIX1/PELP1 family.</text>
</comment>
<comment type="subcellular location">
    <subcellularLocation>
        <location evidence="1">Nucleus</location>
    </subcellularLocation>
</comment>
<dbReference type="EMBL" id="JARJCN010000014">
    <property type="protein sequence ID" value="KAJ7094570.1"/>
    <property type="molecule type" value="Genomic_DNA"/>
</dbReference>
<evidence type="ECO:0000313" key="7">
    <source>
        <dbReference type="EMBL" id="KAJ7094570.1"/>
    </source>
</evidence>
<dbReference type="PANTHER" id="PTHR34105:SF1">
    <property type="entry name" value="PROLINE-, GLUTAMIC ACID- AND LEUCINE-RICH PROTEIN 1"/>
    <property type="match status" value="1"/>
</dbReference>
<evidence type="ECO:0000313" key="8">
    <source>
        <dbReference type="Proteomes" id="UP001222325"/>
    </source>
</evidence>
<dbReference type="InterPro" id="IPR016024">
    <property type="entry name" value="ARM-type_fold"/>
</dbReference>
<dbReference type="AlphaFoldDB" id="A0AAD6XX55"/>
<evidence type="ECO:0000259" key="6">
    <source>
        <dbReference type="Pfam" id="PF08167"/>
    </source>
</evidence>
<dbReference type="SUPFAM" id="SSF48371">
    <property type="entry name" value="ARM repeat"/>
    <property type="match status" value="1"/>
</dbReference>
<feature type="region of interest" description="Disordered" evidence="5">
    <location>
        <begin position="633"/>
        <end position="709"/>
    </location>
</feature>
<gene>
    <name evidence="7" type="ORF">B0H15DRAFT_904505</name>
</gene>
<dbReference type="InterPro" id="IPR012583">
    <property type="entry name" value="RIX1_N"/>
</dbReference>
<dbReference type="GO" id="GO:0006364">
    <property type="term" value="P:rRNA processing"/>
    <property type="evidence" value="ECO:0007669"/>
    <property type="project" value="TreeGrafter"/>
</dbReference>
<organism evidence="7 8">
    <name type="scientific">Mycena belliarum</name>
    <dbReference type="NCBI Taxonomy" id="1033014"/>
    <lineage>
        <taxon>Eukaryota</taxon>
        <taxon>Fungi</taxon>
        <taxon>Dikarya</taxon>
        <taxon>Basidiomycota</taxon>
        <taxon>Agaricomycotina</taxon>
        <taxon>Agaricomycetes</taxon>
        <taxon>Agaricomycetidae</taxon>
        <taxon>Agaricales</taxon>
        <taxon>Marasmiineae</taxon>
        <taxon>Mycenaceae</taxon>
        <taxon>Mycena</taxon>
    </lineage>
</organism>
<evidence type="ECO:0000256" key="2">
    <source>
        <dbReference type="ARBA" id="ARBA00010511"/>
    </source>
</evidence>
<evidence type="ECO:0000256" key="3">
    <source>
        <dbReference type="ARBA" id="ARBA00021502"/>
    </source>
</evidence>
<proteinExistence type="inferred from homology"/>